<feature type="repeat" description="ANK" evidence="1">
    <location>
        <begin position="765"/>
        <end position="799"/>
    </location>
</feature>
<dbReference type="Gene3D" id="3.90.215.10">
    <property type="entry name" value="Gamma Fibrinogen, chain A, domain 1"/>
    <property type="match status" value="1"/>
</dbReference>
<dbReference type="AlphaFoldDB" id="A0A8J9VDL4"/>
<evidence type="ECO:0000313" key="5">
    <source>
        <dbReference type="EMBL" id="CAH1237874.1"/>
    </source>
</evidence>
<feature type="compositionally biased region" description="Basic and acidic residues" evidence="2">
    <location>
        <begin position="225"/>
        <end position="243"/>
    </location>
</feature>
<dbReference type="InterPro" id="IPR050373">
    <property type="entry name" value="Fibrinogen_C-term_domain"/>
</dbReference>
<dbReference type="SUPFAM" id="SSF56496">
    <property type="entry name" value="Fibrinogen C-terminal domain-like"/>
    <property type="match status" value="1"/>
</dbReference>
<dbReference type="PROSITE" id="PS51406">
    <property type="entry name" value="FIBRINOGEN_C_2"/>
    <property type="match status" value="1"/>
</dbReference>
<dbReference type="InterPro" id="IPR036056">
    <property type="entry name" value="Fibrinogen-like_C"/>
</dbReference>
<dbReference type="InterPro" id="IPR002181">
    <property type="entry name" value="Fibrinogen_a/b/g_C_dom"/>
</dbReference>
<evidence type="ECO:0000256" key="1">
    <source>
        <dbReference type="PROSITE-ProRule" id="PRU00023"/>
    </source>
</evidence>
<feature type="compositionally biased region" description="Pro residues" evidence="2">
    <location>
        <begin position="332"/>
        <end position="343"/>
    </location>
</feature>
<dbReference type="Gene3D" id="1.25.40.20">
    <property type="entry name" value="Ankyrin repeat-containing domain"/>
    <property type="match status" value="1"/>
</dbReference>
<reference evidence="5" key="1">
    <citation type="submission" date="2022-01" db="EMBL/GenBank/DDBJ databases">
        <authorList>
            <person name="Braso-Vives M."/>
        </authorList>
    </citation>
    <scope>NUCLEOTIDE SEQUENCE</scope>
</reference>
<keyword evidence="3" id="KW-0812">Transmembrane</keyword>
<keyword evidence="1" id="KW-0040">ANK repeat</keyword>
<dbReference type="Pfam" id="PF00147">
    <property type="entry name" value="Fibrinogen_C"/>
    <property type="match status" value="1"/>
</dbReference>
<keyword evidence="6" id="KW-1185">Reference proteome</keyword>
<dbReference type="SMART" id="SM00248">
    <property type="entry name" value="ANK"/>
    <property type="match status" value="3"/>
</dbReference>
<dbReference type="PANTHER" id="PTHR19143:SF458">
    <property type="entry name" value="FIBRINOGEN C-TERMINAL DOMAIN-CONTAINING PROTEIN-RELATED"/>
    <property type="match status" value="1"/>
</dbReference>
<proteinExistence type="predicted"/>
<dbReference type="PROSITE" id="PS50297">
    <property type="entry name" value="ANK_REP_REGION"/>
    <property type="match status" value="1"/>
</dbReference>
<organism evidence="5 6">
    <name type="scientific">Branchiostoma lanceolatum</name>
    <name type="common">Common lancelet</name>
    <name type="synonym">Amphioxus lanceolatum</name>
    <dbReference type="NCBI Taxonomy" id="7740"/>
    <lineage>
        <taxon>Eukaryota</taxon>
        <taxon>Metazoa</taxon>
        <taxon>Chordata</taxon>
        <taxon>Cephalochordata</taxon>
        <taxon>Leptocardii</taxon>
        <taxon>Amphioxiformes</taxon>
        <taxon>Branchiostomatidae</taxon>
        <taxon>Branchiostoma</taxon>
    </lineage>
</organism>
<feature type="compositionally biased region" description="Polar residues" evidence="2">
    <location>
        <begin position="207"/>
        <end position="222"/>
    </location>
</feature>
<feature type="compositionally biased region" description="Basic and acidic residues" evidence="2">
    <location>
        <begin position="92"/>
        <end position="123"/>
    </location>
</feature>
<dbReference type="SMART" id="SM00186">
    <property type="entry name" value="FBG"/>
    <property type="match status" value="1"/>
</dbReference>
<feature type="compositionally biased region" description="Low complexity" evidence="2">
    <location>
        <begin position="18"/>
        <end position="28"/>
    </location>
</feature>
<evidence type="ECO:0000313" key="6">
    <source>
        <dbReference type="Proteomes" id="UP000838412"/>
    </source>
</evidence>
<feature type="region of interest" description="Disordered" evidence="2">
    <location>
        <begin position="207"/>
        <end position="243"/>
    </location>
</feature>
<dbReference type="InterPro" id="IPR002110">
    <property type="entry name" value="Ankyrin_rpt"/>
</dbReference>
<accession>A0A8J9VDL4</accession>
<feature type="transmembrane region" description="Helical" evidence="3">
    <location>
        <begin position="260"/>
        <end position="281"/>
    </location>
</feature>
<feature type="domain" description="Fibrinogen C-terminal" evidence="4">
    <location>
        <begin position="493"/>
        <end position="653"/>
    </location>
</feature>
<feature type="region of interest" description="Disordered" evidence="2">
    <location>
        <begin position="164"/>
        <end position="186"/>
    </location>
</feature>
<dbReference type="SUPFAM" id="SSF48403">
    <property type="entry name" value="Ankyrin repeat"/>
    <property type="match status" value="1"/>
</dbReference>
<keyword evidence="3" id="KW-0472">Membrane</keyword>
<evidence type="ECO:0000259" key="4">
    <source>
        <dbReference type="PROSITE" id="PS51406"/>
    </source>
</evidence>
<dbReference type="Proteomes" id="UP000838412">
    <property type="component" value="Chromosome 10"/>
</dbReference>
<dbReference type="PANTHER" id="PTHR19143">
    <property type="entry name" value="FIBRINOGEN/TENASCIN/ANGIOPOEITIN"/>
    <property type="match status" value="1"/>
</dbReference>
<dbReference type="OrthoDB" id="21416at2759"/>
<feature type="region of interest" description="Disordered" evidence="2">
    <location>
        <begin position="325"/>
        <end position="405"/>
    </location>
</feature>
<dbReference type="InterPro" id="IPR036770">
    <property type="entry name" value="Ankyrin_rpt-contain_sf"/>
</dbReference>
<dbReference type="PROSITE" id="PS50088">
    <property type="entry name" value="ANK_REPEAT"/>
    <property type="match status" value="2"/>
</dbReference>
<dbReference type="Pfam" id="PF12796">
    <property type="entry name" value="Ank_2"/>
    <property type="match status" value="1"/>
</dbReference>
<feature type="region of interest" description="Disordered" evidence="2">
    <location>
        <begin position="75"/>
        <end position="130"/>
    </location>
</feature>
<protein>
    <submittedName>
        <fullName evidence="5">ANGPT2 protein</fullName>
    </submittedName>
</protein>
<evidence type="ECO:0000256" key="2">
    <source>
        <dbReference type="SAM" id="MobiDB-lite"/>
    </source>
</evidence>
<dbReference type="EMBL" id="OV696695">
    <property type="protein sequence ID" value="CAH1237874.1"/>
    <property type="molecule type" value="Genomic_DNA"/>
</dbReference>
<dbReference type="InterPro" id="IPR014716">
    <property type="entry name" value="Fibrinogen_a/b/g_C_1"/>
</dbReference>
<sequence length="868" mass="93479">MDEQTEPVSSPPSGPGNGQPSGSPSRSPLVQLGGASGDVNEGSGIGQDGPGESSRSYTYEKAFKHIRKSPFLECYETKDKDLSPPQSSQEASQEKKSHQEDVGSEGNRRHGDEGLVRLQDRLGDSSNTYKEAEVVYYTIKDKDIPPPLQGAQRQAKSPQVTACLGNHRRHGNKGVGRSQEEIEETTTYEEAERVYYTIKDKDIPLSQLQQSGQDVTSSQSGVATEDSKRQDNPTDKATVRQGVDGHRGLRDVILAHRCHLAAALAVVVILVTTGVLLLMLVRHTHEETPDVVIVPTLVPTHWSTQPVTYHFDGISSVQATLPAGRMTSSVPARPPPVTSPPDDVPSVQETLPAGPMTSSVPARPPPVTSPSDDVPSVQAALSAGPMTSSVPARPAPVTSPSDDVPSVQATLLAGPMTSRPPPVTSPSDDVPSVHATLPAGLMTSSVPVQPPPVTSPSDDVPSVQATLGLPAGPMTSSVPVQSPCTLSSKGDRVYAPGKYRDCAEVYDGGSTASGIYRITMQNNTRVDVYCEMDTGDGGWTVIQRRCDGTVRFDRTWTDYKRGFGNKTGEHWLGNDIIHLLTNQKCYRLWLDWVDGRGRRHSYICTPGHFRVADEKNGYRLDPGAPETKGNVCDHYVSYLSGFAFSTLDRDNDGVTNQSVYHTTRPVGPVSPQQPACCVTAAVHAVIGTAWRGRHCLQGHDREIPHTMSNMNISKILKRHSSKELPTNRDLQDLADVLCLAAKRGDVMGVIKVLDSGASANAANRMGVLPMWAAVDSDAANIQVIRYLLSRGADVQIRNKNGETLLRVAGLRGRLDVVKILTDAGADLMEDSDDGEAEGEGERSNVGVMYTVVRDLDAPSQKKEPMSQC</sequence>
<keyword evidence="3" id="KW-1133">Transmembrane helix</keyword>
<dbReference type="NCBIfam" id="NF040941">
    <property type="entry name" value="GGGWT_bact"/>
    <property type="match status" value="1"/>
</dbReference>
<name>A0A8J9VDL4_BRALA</name>
<feature type="repeat" description="ANK" evidence="1">
    <location>
        <begin position="800"/>
        <end position="832"/>
    </location>
</feature>
<feature type="region of interest" description="Disordered" evidence="2">
    <location>
        <begin position="1"/>
        <end position="58"/>
    </location>
</feature>
<gene>
    <name evidence="5" type="primary">ANGPT2</name>
    <name evidence="5" type="ORF">BLAG_LOCUS2675</name>
</gene>
<evidence type="ECO:0000256" key="3">
    <source>
        <dbReference type="SAM" id="Phobius"/>
    </source>
</evidence>
<dbReference type="GO" id="GO:0005615">
    <property type="term" value="C:extracellular space"/>
    <property type="evidence" value="ECO:0007669"/>
    <property type="project" value="TreeGrafter"/>
</dbReference>